<sequence>MYGAAITIRPLLMAKPTGLVDPSGTPEPGVAALTRSLGVRDVATGLAMAFAPAGAPLRAAIAVRVASDTADAITFGTGLPDAGSRRNSAKVAGAWAVLCALSAFAAGR</sequence>
<comment type="caution">
    <text evidence="1">The sequence shown here is derived from an EMBL/GenBank/DDBJ whole genome shotgun (WGS) entry which is preliminary data.</text>
</comment>
<protein>
    <submittedName>
        <fullName evidence="1">Uncharacterized protein</fullName>
    </submittedName>
</protein>
<organism evidence="1 2">
    <name type="scientific">Actinokineospora spheciospongiae</name>
    <dbReference type="NCBI Taxonomy" id="909613"/>
    <lineage>
        <taxon>Bacteria</taxon>
        <taxon>Bacillati</taxon>
        <taxon>Actinomycetota</taxon>
        <taxon>Actinomycetes</taxon>
        <taxon>Pseudonocardiales</taxon>
        <taxon>Pseudonocardiaceae</taxon>
        <taxon>Actinokineospora</taxon>
    </lineage>
</organism>
<dbReference type="STRING" id="909613.UO65_1726"/>
<evidence type="ECO:0000313" key="2">
    <source>
        <dbReference type="Proteomes" id="UP000019277"/>
    </source>
</evidence>
<dbReference type="AlphaFoldDB" id="W7JA91"/>
<evidence type="ECO:0000313" key="1">
    <source>
        <dbReference type="EMBL" id="EWC62959.1"/>
    </source>
</evidence>
<keyword evidence="2" id="KW-1185">Reference proteome</keyword>
<proteinExistence type="predicted"/>
<gene>
    <name evidence="1" type="ORF">UO65_1726</name>
</gene>
<reference evidence="1 2" key="1">
    <citation type="journal article" date="2014" name="Genome Announc.">
        <title>Draft Genome Sequence of the Antitrypanosomally Active Sponge-Associated Bacterium Actinokineospora sp. Strain EG49.</title>
        <authorList>
            <person name="Harjes J."/>
            <person name="Ryu T."/>
            <person name="Abdelmohsen U.R."/>
            <person name="Moitinho-Silva L."/>
            <person name="Horn H."/>
            <person name="Ravasi T."/>
            <person name="Hentschel U."/>
        </authorList>
    </citation>
    <scope>NUCLEOTIDE SEQUENCE [LARGE SCALE GENOMIC DNA]</scope>
    <source>
        <strain evidence="1 2">EG49</strain>
    </source>
</reference>
<accession>W7JA91</accession>
<dbReference type="eggNOG" id="ENOG502ZPPZ">
    <property type="taxonomic scope" value="Bacteria"/>
</dbReference>
<dbReference type="EMBL" id="AYXG01000062">
    <property type="protein sequence ID" value="EWC62959.1"/>
    <property type="molecule type" value="Genomic_DNA"/>
</dbReference>
<dbReference type="PATRIC" id="fig|909613.9.peg.1737"/>
<name>W7JA91_9PSEU</name>
<dbReference type="Proteomes" id="UP000019277">
    <property type="component" value="Unassembled WGS sequence"/>
</dbReference>